<dbReference type="EMBL" id="JAFREP010000008">
    <property type="protein sequence ID" value="MBO1318947.1"/>
    <property type="molecule type" value="Genomic_DNA"/>
</dbReference>
<dbReference type="Pfam" id="PF13280">
    <property type="entry name" value="WYL"/>
    <property type="match status" value="1"/>
</dbReference>
<evidence type="ECO:0000313" key="3">
    <source>
        <dbReference type="EMBL" id="MBO1318947.1"/>
    </source>
</evidence>
<gene>
    <name evidence="3" type="ORF">J3U88_10800</name>
</gene>
<dbReference type="InterPro" id="IPR051534">
    <property type="entry name" value="CBASS_pafABC_assoc_protein"/>
</dbReference>
<dbReference type="PANTHER" id="PTHR34580">
    <property type="match status" value="1"/>
</dbReference>
<dbReference type="Proteomes" id="UP000664417">
    <property type="component" value="Unassembled WGS sequence"/>
</dbReference>
<protein>
    <submittedName>
        <fullName evidence="3">WYL domain-containing protein</fullName>
    </submittedName>
</protein>
<evidence type="ECO:0000259" key="1">
    <source>
        <dbReference type="Pfam" id="PF13280"/>
    </source>
</evidence>
<feature type="domain" description="WYL" evidence="1">
    <location>
        <begin position="163"/>
        <end position="237"/>
    </location>
</feature>
<dbReference type="AlphaFoldDB" id="A0A8J7U2U7"/>
<reference evidence="3" key="1">
    <citation type="submission" date="2021-03" db="EMBL/GenBank/DDBJ databases">
        <authorList>
            <person name="Wang G."/>
        </authorList>
    </citation>
    <scope>NUCLEOTIDE SEQUENCE</scope>
    <source>
        <strain evidence="3">KCTC 12899</strain>
    </source>
</reference>
<comment type="caution">
    <text evidence="3">The sequence shown here is derived from an EMBL/GenBank/DDBJ whole genome shotgun (WGS) entry which is preliminary data.</text>
</comment>
<dbReference type="RefSeq" id="WP_207858767.1">
    <property type="nucleotide sequence ID" value="NZ_JAFREP010000008.1"/>
</dbReference>
<dbReference type="PROSITE" id="PS52050">
    <property type="entry name" value="WYL"/>
    <property type="match status" value="1"/>
</dbReference>
<evidence type="ECO:0000313" key="4">
    <source>
        <dbReference type="Proteomes" id="UP000664417"/>
    </source>
</evidence>
<dbReference type="PANTHER" id="PTHR34580:SF1">
    <property type="entry name" value="PROTEIN PAFC"/>
    <property type="match status" value="1"/>
</dbReference>
<keyword evidence="4" id="KW-1185">Reference proteome</keyword>
<dbReference type="Pfam" id="PF25583">
    <property type="entry name" value="WCX"/>
    <property type="match status" value="1"/>
</dbReference>
<sequence>MSETPPSGKPTYGAAMRVAQIIHWLHEHPIGLSLKDLTERLGIHERTLSRYLKEIRTNFLDHDGVPLVEVVRQGDSSRLRFRRRDVTMEGSAYELMSLYMALDFMTFLDGTFIHEGAQDVFDKILAAVHKTQGHQVSMVMKDFKKKFFHFTEAPKDYSSHNAALEKLVQALVHQKKIEIVYQSPRGPKKTHQLSPLTMLMYKRALYLVGRRDLDPDPDRPERKRDLTFAVERIAKVTLLDERFWYPEDYRPEERFQSSFGLISEKEPEKITLRFDKLVAQNVASRRWHHSQKNQFKRDGSLHVTLHIAVSFELKAWILSYGRFVKVLEPTVLIEDLREDLLANLAHYQSEEA</sequence>
<dbReference type="InterPro" id="IPR026881">
    <property type="entry name" value="WYL_dom"/>
</dbReference>
<feature type="domain" description="WCX" evidence="2">
    <location>
        <begin position="266"/>
        <end position="340"/>
    </location>
</feature>
<name>A0A8J7U2U7_9BACT</name>
<proteinExistence type="predicted"/>
<organism evidence="3 4">
    <name type="scientific">Acanthopleuribacter pedis</name>
    <dbReference type="NCBI Taxonomy" id="442870"/>
    <lineage>
        <taxon>Bacteria</taxon>
        <taxon>Pseudomonadati</taxon>
        <taxon>Acidobacteriota</taxon>
        <taxon>Holophagae</taxon>
        <taxon>Acanthopleuribacterales</taxon>
        <taxon>Acanthopleuribacteraceae</taxon>
        <taxon>Acanthopleuribacter</taxon>
    </lineage>
</organism>
<accession>A0A8J7U2U7</accession>
<evidence type="ECO:0000259" key="2">
    <source>
        <dbReference type="Pfam" id="PF25583"/>
    </source>
</evidence>
<dbReference type="InterPro" id="IPR057727">
    <property type="entry name" value="WCX_dom"/>
</dbReference>